<dbReference type="GeneID" id="97502530"/>
<keyword evidence="2" id="KW-1185">Reference proteome</keyword>
<dbReference type="AlphaFoldDB" id="W4NAY9"/>
<comment type="caution">
    <text evidence="1">The sequence shown here is derived from an EMBL/GenBank/DDBJ whole genome shotgun (WGS) entry which is preliminary data.</text>
</comment>
<dbReference type="EMBL" id="AZMV01000001">
    <property type="protein sequence ID" value="ETY72242.1"/>
    <property type="molecule type" value="Genomic_DNA"/>
</dbReference>
<accession>W4NAY9</accession>
<proteinExistence type="predicted"/>
<reference evidence="1 2" key="1">
    <citation type="journal article" date="2014" name="Genome Announc.">
        <title>The Genome Sequence of Bifidobacterium moukalabense DSM 27321 Highlights the Close Phylogenetic Relatedness with the Bifidobacterium dentium Taxon.</title>
        <authorList>
            <person name="Lugli G.A."/>
            <person name="Duranti S."/>
            <person name="Milani C."/>
            <person name="Turroni F."/>
            <person name="Viappiani A."/>
            <person name="Mangifesta M."/>
            <person name="van Sinderen D."/>
            <person name="Ventura M."/>
        </authorList>
    </citation>
    <scope>NUCLEOTIDE SEQUENCE [LARGE SCALE GENOMIC DNA]</scope>
    <source>
        <strain evidence="1 2">DSM 27321</strain>
    </source>
</reference>
<evidence type="ECO:0000313" key="2">
    <source>
        <dbReference type="Proteomes" id="UP000019155"/>
    </source>
</evidence>
<gene>
    <name evidence="1" type="ORF">BMOU_0256</name>
</gene>
<dbReference type="OrthoDB" id="3234222at2"/>
<evidence type="ECO:0000313" key="1">
    <source>
        <dbReference type="EMBL" id="ETY72242.1"/>
    </source>
</evidence>
<dbReference type="STRING" id="1435051.BMOU_0256"/>
<dbReference type="RefSeq" id="WP_034873991.1">
    <property type="nucleotide sequence ID" value="NZ_AZMV01000001.1"/>
</dbReference>
<organism evidence="1 2">
    <name type="scientific">Bifidobacterium moukalabense DSM 27321</name>
    <dbReference type="NCBI Taxonomy" id="1435051"/>
    <lineage>
        <taxon>Bacteria</taxon>
        <taxon>Bacillati</taxon>
        <taxon>Actinomycetota</taxon>
        <taxon>Actinomycetes</taxon>
        <taxon>Bifidobacteriales</taxon>
        <taxon>Bifidobacteriaceae</taxon>
        <taxon>Bifidobacterium</taxon>
    </lineage>
</organism>
<dbReference type="PATRIC" id="fig|1435051.3.peg.252"/>
<dbReference type="Proteomes" id="UP000019155">
    <property type="component" value="Unassembled WGS sequence"/>
</dbReference>
<name>W4NAY9_9BIFI</name>
<protein>
    <submittedName>
        <fullName evidence="1">Uncharacterized protein</fullName>
    </submittedName>
</protein>
<sequence>MKQTYRPEGERWFEWPLTPDSIGMSSGELIAELYEIVSKLNHDRGWDLTMVAPARFGDVIIDRQAGCLRARCAWKAKDPGQMGAEPSTYVKEA</sequence>